<evidence type="ECO:0000313" key="2">
    <source>
        <dbReference type="Proteomes" id="UP000184363"/>
    </source>
</evidence>
<sequence>MRRVTVPSAGAVPELAGVGVGWRPEISGWVADRPGLRFGEVIAESIAPAVPPRGVVELRERGVEVVPHGIRLSLGGTDPLDPGKVTHLAACAAALGSPVVSEHVAFCGAGGLTAGHLLPLPRTRAALDVLAANVRRLQAELDVPVALEPIASFLDWPEDEFTEADFLTELLERTGALLLLDVANVYANAVNRGRDPRTALDRMPLSRIAYVHIAGGAEHPDDPGIYHDTHADPVPEPVFALLGELVDRIGGAPPVMLERDGRYPPAEVLSAELDRIAETAGLATPAR</sequence>
<dbReference type="InterPro" id="IPR007801">
    <property type="entry name" value="MbnB/TglH/ChrH"/>
</dbReference>
<dbReference type="Pfam" id="PF05114">
    <property type="entry name" value="MbnB_TglH_ChrH"/>
    <property type="match status" value="1"/>
</dbReference>
<dbReference type="Gene3D" id="3.20.20.150">
    <property type="entry name" value="Divalent-metal-dependent TIM barrel enzymes"/>
    <property type="match status" value="1"/>
</dbReference>
<dbReference type="PANTHER" id="PTHR42194:SF1">
    <property type="entry name" value="UPF0276 PROTEIN HI_1600"/>
    <property type="match status" value="1"/>
</dbReference>
<protein>
    <submittedName>
        <fullName evidence="1">Uncharacterized protein</fullName>
    </submittedName>
</protein>
<reference evidence="1 2" key="1">
    <citation type="submission" date="2016-11" db="EMBL/GenBank/DDBJ databases">
        <authorList>
            <person name="Jaros S."/>
            <person name="Januszkiewicz K."/>
            <person name="Wedrychowicz H."/>
        </authorList>
    </citation>
    <scope>NUCLEOTIDE SEQUENCE [LARGE SCALE GENOMIC DNA]</scope>
    <source>
        <strain evidence="1 2">DSM 43832</strain>
    </source>
</reference>
<dbReference type="InterPro" id="IPR036237">
    <property type="entry name" value="Xyl_isomerase-like_sf"/>
</dbReference>
<dbReference type="STRING" id="1848.SAMN05443637_108165"/>
<dbReference type="PANTHER" id="PTHR42194">
    <property type="entry name" value="UPF0276 PROTEIN HI_1600"/>
    <property type="match status" value="1"/>
</dbReference>
<proteinExistence type="predicted"/>
<dbReference type="AlphaFoldDB" id="A0A1M6TPG2"/>
<dbReference type="NCBIfam" id="NF003818">
    <property type="entry name" value="PRK05409.1"/>
    <property type="match status" value="1"/>
</dbReference>
<organism evidence="1 2">
    <name type="scientific">Pseudonocardia thermophila</name>
    <dbReference type="NCBI Taxonomy" id="1848"/>
    <lineage>
        <taxon>Bacteria</taxon>
        <taxon>Bacillati</taxon>
        <taxon>Actinomycetota</taxon>
        <taxon>Actinomycetes</taxon>
        <taxon>Pseudonocardiales</taxon>
        <taxon>Pseudonocardiaceae</taxon>
        <taxon>Pseudonocardia</taxon>
    </lineage>
</organism>
<dbReference type="EMBL" id="FRAP01000008">
    <property type="protein sequence ID" value="SHK58824.1"/>
    <property type="molecule type" value="Genomic_DNA"/>
</dbReference>
<accession>A0A1M6TPG2</accession>
<evidence type="ECO:0000313" key="1">
    <source>
        <dbReference type="EMBL" id="SHK58824.1"/>
    </source>
</evidence>
<keyword evidence="2" id="KW-1185">Reference proteome</keyword>
<gene>
    <name evidence="1" type="ORF">SAMN05443637_108165</name>
</gene>
<name>A0A1M6TPG2_PSETH</name>
<dbReference type="Proteomes" id="UP000184363">
    <property type="component" value="Unassembled WGS sequence"/>
</dbReference>
<dbReference type="SUPFAM" id="SSF51658">
    <property type="entry name" value="Xylose isomerase-like"/>
    <property type="match status" value="1"/>
</dbReference>